<keyword evidence="1" id="KW-0472">Membrane</keyword>
<feature type="transmembrane region" description="Helical" evidence="1">
    <location>
        <begin position="339"/>
        <end position="358"/>
    </location>
</feature>
<dbReference type="InterPro" id="IPR001173">
    <property type="entry name" value="Glyco_trans_2-like"/>
</dbReference>
<dbReference type="RefSeq" id="WP_346099536.1">
    <property type="nucleotide sequence ID" value="NZ_BAAABY010000054.1"/>
</dbReference>
<evidence type="ECO:0000313" key="3">
    <source>
        <dbReference type="EMBL" id="GAA0494909.1"/>
    </source>
</evidence>
<keyword evidence="4" id="KW-1185">Reference proteome</keyword>
<evidence type="ECO:0000256" key="1">
    <source>
        <dbReference type="SAM" id="Phobius"/>
    </source>
</evidence>
<dbReference type="InterPro" id="IPR029044">
    <property type="entry name" value="Nucleotide-diphossugar_trans"/>
</dbReference>
<comment type="caution">
    <text evidence="3">The sequence shown here is derived from an EMBL/GenBank/DDBJ whole genome shotgun (WGS) entry which is preliminary data.</text>
</comment>
<sequence>MPAALLIAVVVLPAAVAAIDLLTPLFADRERLVDIGPWTRPCQDFEVLVPIYGSISYLENVEFLRPYGSRVLLCTTDSETDEFYTGLMSVARAHGFRVMRQEVRDAGRATGARRRVSGTVRDCLIREALRIVRAPYEVCIDADTVTKEPLELLMGAFRDSGRDFASVRLVPTGAPGLLLRLQRHEYRLAMRRRMTHPWMVSGACHIARTEAHLAIMERHSLFFQGNDVEMGLLGDALGYTSTHLRTEVLTTVPDELGPWLRQRLAWAGGEFRVLGVNAFVLLRHPGVLAYGLGITIALTPWRWHSVVAFSWPLLSVYLVYAGMLAVCDRRHLDWTLLCYPLYAVVNGLLLVPFGWIWYLKMAVQDRNAGVIRVGPRPAAVRSAGR</sequence>
<dbReference type="Proteomes" id="UP001500909">
    <property type="component" value="Unassembled WGS sequence"/>
</dbReference>
<feature type="domain" description="Glycosyltransferase 2-like" evidence="2">
    <location>
        <begin position="138"/>
        <end position="341"/>
    </location>
</feature>
<proteinExistence type="predicted"/>
<dbReference type="SUPFAM" id="SSF53448">
    <property type="entry name" value="Nucleotide-diphospho-sugar transferases"/>
    <property type="match status" value="1"/>
</dbReference>
<gene>
    <name evidence="3" type="ORF">GCM10010361_70350</name>
</gene>
<dbReference type="Pfam" id="PF13632">
    <property type="entry name" value="Glyco_trans_2_3"/>
    <property type="match status" value="1"/>
</dbReference>
<organism evidence="3 4">
    <name type="scientific">Streptomyces olivaceiscleroticus</name>
    <dbReference type="NCBI Taxonomy" id="68245"/>
    <lineage>
        <taxon>Bacteria</taxon>
        <taxon>Bacillati</taxon>
        <taxon>Actinomycetota</taxon>
        <taxon>Actinomycetes</taxon>
        <taxon>Kitasatosporales</taxon>
        <taxon>Streptomycetaceae</taxon>
        <taxon>Streptomyces</taxon>
    </lineage>
</organism>
<dbReference type="EMBL" id="BAAABY010000054">
    <property type="protein sequence ID" value="GAA0494909.1"/>
    <property type="molecule type" value="Genomic_DNA"/>
</dbReference>
<accession>A0ABP3L7H8</accession>
<keyword evidence="1" id="KW-0812">Transmembrane</keyword>
<reference evidence="4" key="1">
    <citation type="journal article" date="2019" name="Int. J. Syst. Evol. Microbiol.">
        <title>The Global Catalogue of Microorganisms (GCM) 10K type strain sequencing project: providing services to taxonomists for standard genome sequencing and annotation.</title>
        <authorList>
            <consortium name="The Broad Institute Genomics Platform"/>
            <consortium name="The Broad Institute Genome Sequencing Center for Infectious Disease"/>
            <person name="Wu L."/>
            <person name="Ma J."/>
        </authorList>
    </citation>
    <scope>NUCLEOTIDE SEQUENCE [LARGE SCALE GENOMIC DNA]</scope>
    <source>
        <strain evidence="4">JCM 4805</strain>
    </source>
</reference>
<keyword evidence="1" id="KW-1133">Transmembrane helix</keyword>
<evidence type="ECO:0000259" key="2">
    <source>
        <dbReference type="Pfam" id="PF13632"/>
    </source>
</evidence>
<protein>
    <recommendedName>
        <fullName evidence="2">Glycosyltransferase 2-like domain-containing protein</fullName>
    </recommendedName>
</protein>
<evidence type="ECO:0000313" key="4">
    <source>
        <dbReference type="Proteomes" id="UP001500909"/>
    </source>
</evidence>
<feature type="transmembrane region" description="Helical" evidence="1">
    <location>
        <begin position="309"/>
        <end position="327"/>
    </location>
</feature>
<name>A0ABP3L7H8_9ACTN</name>